<evidence type="ECO:0000313" key="3">
    <source>
        <dbReference type="Proteomes" id="UP000492820"/>
    </source>
</evidence>
<reference evidence="2 3" key="1">
    <citation type="journal article" date="2013" name="Nature">
        <title>The genomes of four tapeworm species reveal adaptations to parasitism.</title>
        <authorList>
            <person name="Tsai I.J."/>
            <person name="Zarowiecki M."/>
            <person name="Holroyd N."/>
            <person name="Garciarrubio A."/>
            <person name="Sanchez-Flores A."/>
            <person name="Brooks K.L."/>
            <person name="Tracey A."/>
            <person name="Bobes R.J."/>
            <person name="Fragoso G."/>
            <person name="Sciutto E."/>
            <person name="Aslett M."/>
            <person name="Beasley H."/>
            <person name="Bennett H.M."/>
            <person name="Cai J."/>
            <person name="Camicia F."/>
            <person name="Clark R."/>
            <person name="Cucher M."/>
            <person name="De Silva N."/>
            <person name="Day T.A."/>
            <person name="Deplazes P."/>
            <person name="Estrada K."/>
            <person name="Fernandez C."/>
            <person name="Holland P.W."/>
            <person name="Hou J."/>
            <person name="Hu S."/>
            <person name="Huckvale T."/>
            <person name="Hung S.S."/>
            <person name="Kamenetzky L."/>
            <person name="Keane J.A."/>
            <person name="Kiss F."/>
            <person name="Koziol U."/>
            <person name="Lambert O."/>
            <person name="Liu K."/>
            <person name="Luo X."/>
            <person name="Luo Y."/>
            <person name="Macchiaroli N."/>
            <person name="Nichol S."/>
            <person name="Paps J."/>
            <person name="Parkinson J."/>
            <person name="Pouchkina-Stantcheva N."/>
            <person name="Riddiford N."/>
            <person name="Rosenzvit M."/>
            <person name="Salinas G."/>
            <person name="Wasmuth J.D."/>
            <person name="Zamanian M."/>
            <person name="Zheng Y."/>
            <person name="Cai X."/>
            <person name="Soberon X."/>
            <person name="Olson P.D."/>
            <person name="Laclette J.P."/>
            <person name="Brehm K."/>
            <person name="Berriman M."/>
            <person name="Garciarrubio A."/>
            <person name="Bobes R.J."/>
            <person name="Fragoso G."/>
            <person name="Sanchez-Flores A."/>
            <person name="Estrada K."/>
            <person name="Cevallos M.A."/>
            <person name="Morett E."/>
            <person name="Gonzalez V."/>
            <person name="Portillo T."/>
            <person name="Ochoa-Leyva A."/>
            <person name="Jose M.V."/>
            <person name="Sciutto E."/>
            <person name="Landa A."/>
            <person name="Jimenez L."/>
            <person name="Valdes V."/>
            <person name="Carrero J.C."/>
            <person name="Larralde C."/>
            <person name="Morales-Montor J."/>
            <person name="Limon-Lason J."/>
            <person name="Soberon X."/>
            <person name="Laclette J.P."/>
        </authorList>
    </citation>
    <scope>NUCLEOTIDE SEQUENCE [LARGE SCALE GENOMIC DNA]</scope>
</reference>
<dbReference type="WBParaSite" id="EgrG_001136700">
    <property type="protein sequence ID" value="EgrG_001136700"/>
    <property type="gene ID" value="EgrG_001136700"/>
</dbReference>
<dbReference type="AlphaFoldDB" id="A0A068X5B6"/>
<evidence type="ECO:0000313" key="4">
    <source>
        <dbReference type="WBParaSite" id="EgrG_001136700"/>
    </source>
</evidence>
<dbReference type="EMBL" id="LK028858">
    <property type="protein sequence ID" value="CDS25211.1"/>
    <property type="molecule type" value="Genomic_DNA"/>
</dbReference>
<proteinExistence type="predicted"/>
<reference evidence="4" key="3">
    <citation type="submission" date="2020-10" db="UniProtKB">
        <authorList>
            <consortium name="WormBaseParasite"/>
        </authorList>
    </citation>
    <scope>IDENTIFICATION</scope>
</reference>
<feature type="chain" id="PRO_5041035605" evidence="1">
    <location>
        <begin position="21"/>
        <end position="77"/>
    </location>
</feature>
<organism evidence="2">
    <name type="scientific">Echinococcus granulosus</name>
    <name type="common">Hydatid tapeworm</name>
    <dbReference type="NCBI Taxonomy" id="6210"/>
    <lineage>
        <taxon>Eukaryota</taxon>
        <taxon>Metazoa</taxon>
        <taxon>Spiralia</taxon>
        <taxon>Lophotrochozoa</taxon>
        <taxon>Platyhelminthes</taxon>
        <taxon>Cestoda</taxon>
        <taxon>Eucestoda</taxon>
        <taxon>Cyclophyllidea</taxon>
        <taxon>Taeniidae</taxon>
        <taxon>Echinococcus</taxon>
        <taxon>Echinococcus granulosus group</taxon>
    </lineage>
</organism>
<dbReference type="Proteomes" id="UP000492820">
    <property type="component" value="Unassembled WGS sequence"/>
</dbReference>
<accession>A0A068X5B6</accession>
<feature type="signal peptide" evidence="1">
    <location>
        <begin position="1"/>
        <end position="20"/>
    </location>
</feature>
<protein>
    <submittedName>
        <fullName evidence="4">Secreted protein</fullName>
    </submittedName>
</protein>
<reference evidence="2" key="2">
    <citation type="submission" date="2014-06" db="EMBL/GenBank/DDBJ databases">
        <authorList>
            <person name="Aslett M."/>
        </authorList>
    </citation>
    <scope>NUCLEOTIDE SEQUENCE</scope>
</reference>
<name>A0A068X5B6_ECHGR</name>
<evidence type="ECO:0000256" key="1">
    <source>
        <dbReference type="SAM" id="SignalP"/>
    </source>
</evidence>
<sequence>MTKLLLPALMLLCVVYLSQGKPTALLVSVLPFHFYPPRIHCGKWLFSSPIIKDQVGLITVAQNQPPTCSPIHATLFL</sequence>
<evidence type="ECO:0000313" key="2">
    <source>
        <dbReference type="EMBL" id="CDS25211.1"/>
    </source>
</evidence>
<keyword evidence="1" id="KW-0732">Signal</keyword>
<gene>
    <name evidence="2" type="ORF">EgrG_001136700</name>
</gene>